<evidence type="ECO:0000313" key="2">
    <source>
        <dbReference type="Proteomes" id="UP001597479"/>
    </source>
</evidence>
<dbReference type="EMBL" id="JBHUOG010000002">
    <property type="protein sequence ID" value="MFD2795143.1"/>
    <property type="molecule type" value="Genomic_DNA"/>
</dbReference>
<dbReference type="Proteomes" id="UP001597479">
    <property type="component" value="Unassembled WGS sequence"/>
</dbReference>
<sequence length="129" mass="14099">MTNDLPETRPWSAAELDLLDRAALIHVAPARTDGTLRPFVTIGHVRLGQDEFVRSLNGPDGTWYLAAVASGLGEIEVDGHRIPVAFMPDGGRVADIDRALRSRYGDDSGVRRMTSRPVREANLRVVPLA</sequence>
<organism evidence="1 2">
    <name type="scientific">Promicromonospora vindobonensis</name>
    <dbReference type="NCBI Taxonomy" id="195748"/>
    <lineage>
        <taxon>Bacteria</taxon>
        <taxon>Bacillati</taxon>
        <taxon>Actinomycetota</taxon>
        <taxon>Actinomycetes</taxon>
        <taxon>Micrococcales</taxon>
        <taxon>Promicromonosporaceae</taxon>
        <taxon>Promicromonospora</taxon>
    </lineage>
</organism>
<dbReference type="Pfam" id="PF10012">
    <property type="entry name" value="DUF2255"/>
    <property type="match status" value="1"/>
</dbReference>
<name>A0ABW5VXU1_9MICO</name>
<gene>
    <name evidence="1" type="ORF">ACFS27_16415</name>
</gene>
<dbReference type="RefSeq" id="WP_377184933.1">
    <property type="nucleotide sequence ID" value="NZ_JBHUOG010000002.1"/>
</dbReference>
<accession>A0ABW5VXU1</accession>
<evidence type="ECO:0000313" key="1">
    <source>
        <dbReference type="EMBL" id="MFD2795143.1"/>
    </source>
</evidence>
<reference evidence="2" key="1">
    <citation type="journal article" date="2019" name="Int. J. Syst. Evol. Microbiol.">
        <title>The Global Catalogue of Microorganisms (GCM) 10K type strain sequencing project: providing services to taxonomists for standard genome sequencing and annotation.</title>
        <authorList>
            <consortium name="The Broad Institute Genomics Platform"/>
            <consortium name="The Broad Institute Genome Sequencing Center for Infectious Disease"/>
            <person name="Wu L."/>
            <person name="Ma J."/>
        </authorList>
    </citation>
    <scope>NUCLEOTIDE SEQUENCE [LARGE SCALE GENOMIC DNA]</scope>
    <source>
        <strain evidence="2">CCM 7044</strain>
    </source>
</reference>
<protein>
    <submittedName>
        <fullName evidence="1">DUF2255 family protein</fullName>
    </submittedName>
</protein>
<comment type="caution">
    <text evidence="1">The sequence shown here is derived from an EMBL/GenBank/DDBJ whole genome shotgun (WGS) entry which is preliminary data.</text>
</comment>
<dbReference type="InterPro" id="IPR016888">
    <property type="entry name" value="UCP028498"/>
</dbReference>
<keyword evidence="2" id="KW-1185">Reference proteome</keyword>
<proteinExistence type="predicted"/>